<organism evidence="2 3">
    <name type="scientific">[Myrmecia] bisecta</name>
    <dbReference type="NCBI Taxonomy" id="41462"/>
    <lineage>
        <taxon>Eukaryota</taxon>
        <taxon>Viridiplantae</taxon>
        <taxon>Chlorophyta</taxon>
        <taxon>core chlorophytes</taxon>
        <taxon>Trebouxiophyceae</taxon>
        <taxon>Trebouxiales</taxon>
        <taxon>Trebouxiaceae</taxon>
        <taxon>Myrmecia</taxon>
    </lineage>
</organism>
<dbReference type="Proteomes" id="UP001489004">
    <property type="component" value="Unassembled WGS sequence"/>
</dbReference>
<accession>A0AAW1R9H4</accession>
<comment type="caution">
    <text evidence="2">The sequence shown here is derived from an EMBL/GenBank/DDBJ whole genome shotgun (WGS) entry which is preliminary data.</text>
</comment>
<keyword evidence="1" id="KW-0732">Signal</keyword>
<evidence type="ECO:0000313" key="3">
    <source>
        <dbReference type="Proteomes" id="UP001489004"/>
    </source>
</evidence>
<evidence type="ECO:0000256" key="1">
    <source>
        <dbReference type="SAM" id="SignalP"/>
    </source>
</evidence>
<reference evidence="2 3" key="1">
    <citation type="journal article" date="2024" name="Nat. Commun.">
        <title>Phylogenomics reveals the evolutionary origins of lichenization in chlorophyte algae.</title>
        <authorList>
            <person name="Puginier C."/>
            <person name="Libourel C."/>
            <person name="Otte J."/>
            <person name="Skaloud P."/>
            <person name="Haon M."/>
            <person name="Grisel S."/>
            <person name="Petersen M."/>
            <person name="Berrin J.G."/>
            <person name="Delaux P.M."/>
            <person name="Dal Grande F."/>
            <person name="Keller J."/>
        </authorList>
    </citation>
    <scope>NUCLEOTIDE SEQUENCE [LARGE SCALE GENOMIC DNA]</scope>
    <source>
        <strain evidence="2 3">SAG 2043</strain>
    </source>
</reference>
<keyword evidence="3" id="KW-1185">Reference proteome</keyword>
<protein>
    <submittedName>
        <fullName evidence="2">Uncharacterized protein</fullName>
    </submittedName>
</protein>
<feature type="signal peptide" evidence="1">
    <location>
        <begin position="1"/>
        <end position="22"/>
    </location>
</feature>
<sequence>MANAALSFVVAAWTLAAGRASAQAPAGAPALPGSSPLGNSLLTPDLASQVAASPEFGALACQAALTNVYDQYTFTGNWSKVDNVPITTGSIYLVQGGNTILFQALNNIIQSAKATGGHDKALFYAAYPNAPGSLGSQVQFIKHILGEYVSAKVAGAPDAVCYCGYETTPVPANAPSLAPAAGK</sequence>
<proteinExistence type="predicted"/>
<dbReference type="AlphaFoldDB" id="A0AAW1R9H4"/>
<evidence type="ECO:0000313" key="2">
    <source>
        <dbReference type="EMBL" id="KAK9830497.1"/>
    </source>
</evidence>
<gene>
    <name evidence="2" type="ORF">WJX72_012083</name>
</gene>
<dbReference type="EMBL" id="JALJOR010000001">
    <property type="protein sequence ID" value="KAK9830497.1"/>
    <property type="molecule type" value="Genomic_DNA"/>
</dbReference>
<name>A0AAW1R9H4_9CHLO</name>
<feature type="chain" id="PRO_5043598280" evidence="1">
    <location>
        <begin position="23"/>
        <end position="183"/>
    </location>
</feature>